<name>A0AAN7Y7K3_9EURO</name>
<feature type="compositionally biased region" description="Basic and acidic residues" evidence="1">
    <location>
        <begin position="1"/>
        <end position="13"/>
    </location>
</feature>
<dbReference type="AlphaFoldDB" id="A0AAN7Y7K3"/>
<evidence type="ECO:0000313" key="3">
    <source>
        <dbReference type="Proteomes" id="UP001309876"/>
    </source>
</evidence>
<dbReference type="Proteomes" id="UP001309876">
    <property type="component" value="Unassembled WGS sequence"/>
</dbReference>
<comment type="caution">
    <text evidence="2">The sequence shown here is derived from an EMBL/GenBank/DDBJ whole genome shotgun (WGS) entry which is preliminary data.</text>
</comment>
<feature type="region of interest" description="Disordered" evidence="1">
    <location>
        <begin position="75"/>
        <end position="96"/>
    </location>
</feature>
<feature type="compositionally biased region" description="Polar residues" evidence="1">
    <location>
        <begin position="27"/>
        <end position="59"/>
    </location>
</feature>
<organism evidence="2 3">
    <name type="scientific">Lithohypha guttulata</name>
    <dbReference type="NCBI Taxonomy" id="1690604"/>
    <lineage>
        <taxon>Eukaryota</taxon>
        <taxon>Fungi</taxon>
        <taxon>Dikarya</taxon>
        <taxon>Ascomycota</taxon>
        <taxon>Pezizomycotina</taxon>
        <taxon>Eurotiomycetes</taxon>
        <taxon>Chaetothyriomycetidae</taxon>
        <taxon>Chaetothyriales</taxon>
        <taxon>Trichomeriaceae</taxon>
        <taxon>Lithohypha</taxon>
    </lineage>
</organism>
<accession>A0AAN7Y7K3</accession>
<feature type="region of interest" description="Disordered" evidence="1">
    <location>
        <begin position="1"/>
        <end position="62"/>
    </location>
</feature>
<keyword evidence="3" id="KW-1185">Reference proteome</keyword>
<evidence type="ECO:0000256" key="1">
    <source>
        <dbReference type="SAM" id="MobiDB-lite"/>
    </source>
</evidence>
<evidence type="ECO:0000313" key="2">
    <source>
        <dbReference type="EMBL" id="KAK5087988.1"/>
    </source>
</evidence>
<proteinExistence type="predicted"/>
<reference evidence="2 3" key="1">
    <citation type="submission" date="2023-08" db="EMBL/GenBank/DDBJ databases">
        <title>Black Yeasts Isolated from many extreme environments.</title>
        <authorList>
            <person name="Coleine C."/>
            <person name="Stajich J.E."/>
            <person name="Selbmann L."/>
        </authorList>
    </citation>
    <scope>NUCLEOTIDE SEQUENCE [LARGE SCALE GENOMIC DNA]</scope>
    <source>
        <strain evidence="2 3">CCFEE 5910</strain>
    </source>
</reference>
<dbReference type="EMBL" id="JAVRRJ010000002">
    <property type="protein sequence ID" value="KAK5087988.1"/>
    <property type="molecule type" value="Genomic_DNA"/>
</dbReference>
<gene>
    <name evidence="2" type="ORF">LTR05_002204</name>
</gene>
<sequence length="166" mass="18827">MAQPQEPEHELNETRGLANTAAVYSPVTETSATMHTDSKQSTQSVESSGATEAANPTETCDSDLSFLDALDQSRKKLDQESSQFEEDLQGRNTKNTDLEVLDWDDLLVEYEKEIAAIAHREKEIINKFDTRFKSSEEELIKQEQHYVRVMEAFQSAMSLLNHSNQQ</sequence>
<protein>
    <submittedName>
        <fullName evidence="2">Uncharacterized protein</fullName>
    </submittedName>
</protein>